<organism evidence="2">
    <name type="scientific">Glycine max</name>
    <name type="common">Soybean</name>
    <name type="synonym">Glycine hispida</name>
    <dbReference type="NCBI Taxonomy" id="3847"/>
    <lineage>
        <taxon>Eukaryota</taxon>
        <taxon>Viridiplantae</taxon>
        <taxon>Streptophyta</taxon>
        <taxon>Embryophyta</taxon>
        <taxon>Tracheophyta</taxon>
        <taxon>Spermatophyta</taxon>
        <taxon>Magnoliopsida</taxon>
        <taxon>eudicotyledons</taxon>
        <taxon>Gunneridae</taxon>
        <taxon>Pentapetalae</taxon>
        <taxon>rosids</taxon>
        <taxon>fabids</taxon>
        <taxon>Fabales</taxon>
        <taxon>Fabaceae</taxon>
        <taxon>Papilionoideae</taxon>
        <taxon>50 kb inversion clade</taxon>
        <taxon>NPAAA clade</taxon>
        <taxon>indigoferoid/millettioid clade</taxon>
        <taxon>Phaseoleae</taxon>
        <taxon>Glycine</taxon>
        <taxon>Glycine subgen. Soja</taxon>
    </lineage>
</organism>
<reference evidence="2 3" key="1">
    <citation type="journal article" date="2010" name="Nature">
        <title>Genome sequence of the palaeopolyploid soybean.</title>
        <authorList>
            <person name="Schmutz J."/>
            <person name="Cannon S.B."/>
            <person name="Schlueter J."/>
            <person name="Ma J."/>
            <person name="Mitros T."/>
            <person name="Nelson W."/>
            <person name="Hyten D.L."/>
            <person name="Song Q."/>
            <person name="Thelen J.J."/>
            <person name="Cheng J."/>
            <person name="Xu D."/>
            <person name="Hellsten U."/>
            <person name="May G.D."/>
            <person name="Yu Y."/>
            <person name="Sakurai T."/>
            <person name="Umezawa T."/>
            <person name="Bhattacharyya M.K."/>
            <person name="Sandhu D."/>
            <person name="Valliyodan B."/>
            <person name="Lindquist E."/>
            <person name="Peto M."/>
            <person name="Grant D."/>
            <person name="Shu S."/>
            <person name="Goodstein D."/>
            <person name="Barry K."/>
            <person name="Futrell-Griggs M."/>
            <person name="Abernathy B."/>
            <person name="Du J."/>
            <person name="Tian Z."/>
            <person name="Zhu L."/>
            <person name="Gill N."/>
            <person name="Joshi T."/>
            <person name="Libault M."/>
            <person name="Sethuraman A."/>
            <person name="Zhang X.-C."/>
            <person name="Shinozaki K."/>
            <person name="Nguyen H.T."/>
            <person name="Wing R.A."/>
            <person name="Cregan P."/>
            <person name="Specht J."/>
            <person name="Grimwood J."/>
            <person name="Rokhsar D."/>
            <person name="Stacey G."/>
            <person name="Shoemaker R.C."/>
            <person name="Jackson S.A."/>
        </authorList>
    </citation>
    <scope>NUCLEOTIDE SEQUENCE</scope>
    <source>
        <strain evidence="3">cv. Williams 82</strain>
        <tissue evidence="2">Callus</tissue>
    </source>
</reference>
<protein>
    <submittedName>
        <fullName evidence="2 3">Uncharacterized protein</fullName>
    </submittedName>
</protein>
<keyword evidence="1" id="KW-1133">Transmembrane helix</keyword>
<dbReference type="Proteomes" id="UP000008827">
    <property type="component" value="Chromosome 16"/>
</dbReference>
<reference evidence="2" key="3">
    <citation type="submission" date="2018-07" db="EMBL/GenBank/DDBJ databases">
        <title>WGS assembly of Glycine max.</title>
        <authorList>
            <person name="Schmutz J."/>
            <person name="Cannon S."/>
            <person name="Schlueter J."/>
            <person name="Ma J."/>
            <person name="Mitros T."/>
            <person name="Nelson W."/>
            <person name="Hyten D."/>
            <person name="Song Q."/>
            <person name="Thelen J."/>
            <person name="Cheng J."/>
            <person name="Xu D."/>
            <person name="Hellsten U."/>
            <person name="May G."/>
            <person name="Yu Y."/>
            <person name="Sakurai T."/>
            <person name="Umezawa T."/>
            <person name="Bhattacharyya M."/>
            <person name="Sandhu D."/>
            <person name="Valliyodan B."/>
            <person name="Lindquist E."/>
            <person name="Peto M."/>
            <person name="Grant D."/>
            <person name="Shu S."/>
            <person name="Goodstein D."/>
            <person name="Barry K."/>
            <person name="Futrell-Griggs M."/>
            <person name="Abernathy B."/>
            <person name="Du J."/>
            <person name="Tian Z."/>
            <person name="Zhu L."/>
            <person name="Gill N."/>
            <person name="Joshi T."/>
            <person name="Libault M."/>
            <person name="Sethuraman A."/>
            <person name="Zhang X."/>
            <person name="Shinozaki K."/>
            <person name="Nguyen H."/>
            <person name="Wing R."/>
            <person name="Cregan P."/>
            <person name="Specht J."/>
            <person name="Grimwood J."/>
            <person name="Rokhsar D."/>
            <person name="Stacey G."/>
            <person name="Shoemaker R."/>
            <person name="Jackson S."/>
        </authorList>
    </citation>
    <scope>NUCLEOTIDE SEQUENCE</scope>
    <source>
        <tissue evidence="2">Callus</tissue>
    </source>
</reference>
<evidence type="ECO:0000313" key="3">
    <source>
        <dbReference type="EnsemblPlants" id="KRH08448"/>
    </source>
</evidence>
<keyword evidence="4" id="KW-1185">Reference proteome</keyword>
<dbReference type="AlphaFoldDB" id="A0A0R0FQW5"/>
<accession>A0A0R0FQW5</accession>
<dbReference type="Gramene" id="KRH08448">
    <property type="protein sequence ID" value="KRH08448"/>
    <property type="gene ID" value="GLYMA_16G150500"/>
</dbReference>
<reference evidence="3" key="2">
    <citation type="submission" date="2018-02" db="UniProtKB">
        <authorList>
            <consortium name="EnsemblPlants"/>
        </authorList>
    </citation>
    <scope>IDENTIFICATION</scope>
    <source>
        <strain evidence="3">Williams 82</strain>
    </source>
</reference>
<sequence>MQIVQWTMWFNLLYCYRLSLTKLKKRGIETNLCLSLTPYLLPSFFFTFAPIIHCIIFHSHQNHRVFFSFLFSS</sequence>
<proteinExistence type="predicted"/>
<name>A0A0R0FQW5_SOYBN</name>
<evidence type="ECO:0000256" key="1">
    <source>
        <dbReference type="SAM" id="Phobius"/>
    </source>
</evidence>
<evidence type="ECO:0000313" key="4">
    <source>
        <dbReference type="Proteomes" id="UP000008827"/>
    </source>
</evidence>
<gene>
    <name evidence="2" type="ORF">GLYMA_16G150500</name>
</gene>
<feature type="transmembrane region" description="Helical" evidence="1">
    <location>
        <begin position="39"/>
        <end position="57"/>
    </location>
</feature>
<dbReference type="EMBL" id="CM000849">
    <property type="protein sequence ID" value="KRH08448.1"/>
    <property type="molecule type" value="Genomic_DNA"/>
</dbReference>
<keyword evidence="1" id="KW-0472">Membrane</keyword>
<dbReference type="EnsemblPlants" id="KRH08448">
    <property type="protein sequence ID" value="KRH08448"/>
    <property type="gene ID" value="GLYMA_16G150500"/>
</dbReference>
<keyword evidence="1" id="KW-0812">Transmembrane</keyword>
<evidence type="ECO:0000313" key="2">
    <source>
        <dbReference type="EMBL" id="KRH08448.1"/>
    </source>
</evidence>
<dbReference type="InParanoid" id="A0A0R0FQW5"/>